<evidence type="ECO:0000259" key="2">
    <source>
        <dbReference type="PROSITE" id="PS50894"/>
    </source>
</evidence>
<name>A0A9P5D2N5_9HYPO</name>
<proteinExistence type="predicted"/>
<dbReference type="AlphaFoldDB" id="A0A9P5D2N5"/>
<dbReference type="PANTHER" id="PTHR28242">
    <property type="entry name" value="PHOSPHORELAY INTERMEDIATE PROTEIN YPD1"/>
    <property type="match status" value="1"/>
</dbReference>
<feature type="modified residue" description="Phosphohistidine" evidence="1">
    <location>
        <position position="74"/>
    </location>
</feature>
<sequence length="146" mass="16671">MTADISDTPAQQFLPSDALDIMTFSQIIEMDDADDHEFSVSIIFGFFDQVEETLQDLDKALEERNMDEIYRLGHFLKGSSATIGLIKVRDACEKIQRYGKLENLDGTPNQDKEQMLEKIEKTTSILKSEYSRAEKGLRAFYAQFGE</sequence>
<keyword evidence="4" id="KW-1185">Reference proteome</keyword>
<evidence type="ECO:0000313" key="4">
    <source>
        <dbReference type="Proteomes" id="UP000749293"/>
    </source>
</evidence>
<dbReference type="Gene3D" id="1.20.120.160">
    <property type="entry name" value="HPT domain"/>
    <property type="match status" value="1"/>
</dbReference>
<dbReference type="GO" id="GO:0005634">
    <property type="term" value="C:nucleus"/>
    <property type="evidence" value="ECO:0007669"/>
    <property type="project" value="TreeGrafter"/>
</dbReference>
<dbReference type="InterPro" id="IPR036641">
    <property type="entry name" value="HPT_dom_sf"/>
</dbReference>
<dbReference type="CDD" id="cd00088">
    <property type="entry name" value="HPT"/>
    <property type="match status" value="1"/>
</dbReference>
<organism evidence="3 4">
    <name type="scientific">Geosmithia morbida</name>
    <dbReference type="NCBI Taxonomy" id="1094350"/>
    <lineage>
        <taxon>Eukaryota</taxon>
        <taxon>Fungi</taxon>
        <taxon>Dikarya</taxon>
        <taxon>Ascomycota</taxon>
        <taxon>Pezizomycotina</taxon>
        <taxon>Sordariomycetes</taxon>
        <taxon>Hypocreomycetidae</taxon>
        <taxon>Hypocreales</taxon>
        <taxon>Bionectriaceae</taxon>
        <taxon>Geosmithia</taxon>
    </lineage>
</organism>
<dbReference type="SMART" id="SM00073">
    <property type="entry name" value="HPT"/>
    <property type="match status" value="1"/>
</dbReference>
<reference evidence="3" key="1">
    <citation type="submission" date="2020-03" db="EMBL/GenBank/DDBJ databases">
        <title>Site-based positive gene gene selection in Geosmithia morbida across the United States reveals a broad range of putative effectors and factors for local host and environmental adapation.</title>
        <authorList>
            <person name="Onufrak A."/>
            <person name="Murdoch R.W."/>
            <person name="Gazis R."/>
            <person name="Huff M."/>
            <person name="Staton M."/>
            <person name="Klingeman W."/>
            <person name="Hadziabdic D."/>
        </authorList>
    </citation>
    <scope>NUCLEOTIDE SEQUENCE</scope>
    <source>
        <strain evidence="3">1262</strain>
    </source>
</reference>
<dbReference type="RefSeq" id="XP_035320303.1">
    <property type="nucleotide sequence ID" value="XM_035464039.1"/>
</dbReference>
<dbReference type="Pfam" id="PF01627">
    <property type="entry name" value="Hpt"/>
    <property type="match status" value="1"/>
</dbReference>
<dbReference type="GO" id="GO:0009927">
    <property type="term" value="F:histidine phosphotransfer kinase activity"/>
    <property type="evidence" value="ECO:0007669"/>
    <property type="project" value="InterPro"/>
</dbReference>
<dbReference type="PANTHER" id="PTHR28242:SF52">
    <property type="entry name" value="PHOSPHORELAY INTERMEDIATE PROTEIN YPD1"/>
    <property type="match status" value="1"/>
</dbReference>
<feature type="domain" description="HPt" evidence="2">
    <location>
        <begin position="35"/>
        <end position="140"/>
    </location>
</feature>
<protein>
    <submittedName>
        <fullName evidence="3">Osomolarity two-component system, phosphorelay intermediate protein YPD1</fullName>
    </submittedName>
</protein>
<dbReference type="SUPFAM" id="SSF47226">
    <property type="entry name" value="Histidine-containing phosphotransfer domain, HPT domain"/>
    <property type="match status" value="1"/>
</dbReference>
<dbReference type="GO" id="GO:0000160">
    <property type="term" value="P:phosphorelay signal transduction system"/>
    <property type="evidence" value="ECO:0007669"/>
    <property type="project" value="InterPro"/>
</dbReference>
<dbReference type="InterPro" id="IPR045871">
    <property type="entry name" value="AHP1-5/YPD1"/>
</dbReference>
<dbReference type="PROSITE" id="PS50894">
    <property type="entry name" value="HPT"/>
    <property type="match status" value="1"/>
</dbReference>
<comment type="caution">
    <text evidence="3">The sequence shown here is derived from an EMBL/GenBank/DDBJ whole genome shotgun (WGS) entry which is preliminary data.</text>
</comment>
<accession>A0A9P5D2N5</accession>
<dbReference type="EMBL" id="JAANYQ010000012">
    <property type="protein sequence ID" value="KAF4121651.1"/>
    <property type="molecule type" value="Genomic_DNA"/>
</dbReference>
<dbReference type="GeneID" id="55968289"/>
<dbReference type="GO" id="GO:0005737">
    <property type="term" value="C:cytoplasm"/>
    <property type="evidence" value="ECO:0007669"/>
    <property type="project" value="TreeGrafter"/>
</dbReference>
<dbReference type="InterPro" id="IPR008207">
    <property type="entry name" value="Sig_transdc_His_kin_Hpt_dom"/>
</dbReference>
<keyword evidence="1" id="KW-0597">Phosphoprotein</keyword>
<dbReference type="GO" id="GO:0043424">
    <property type="term" value="F:protein histidine kinase binding"/>
    <property type="evidence" value="ECO:0007669"/>
    <property type="project" value="InterPro"/>
</dbReference>
<dbReference type="Proteomes" id="UP000749293">
    <property type="component" value="Unassembled WGS sequence"/>
</dbReference>
<evidence type="ECO:0000313" key="3">
    <source>
        <dbReference type="EMBL" id="KAF4121651.1"/>
    </source>
</evidence>
<gene>
    <name evidence="3" type="ORF">GMORB2_2059</name>
</gene>
<dbReference type="OrthoDB" id="1673781at2759"/>
<evidence type="ECO:0000256" key="1">
    <source>
        <dbReference type="PROSITE-ProRule" id="PRU00110"/>
    </source>
</evidence>